<evidence type="ECO:0000256" key="3">
    <source>
        <dbReference type="ARBA" id="ARBA00023015"/>
    </source>
</evidence>
<evidence type="ECO:0000256" key="5">
    <source>
        <dbReference type="ARBA" id="ARBA00023163"/>
    </source>
</evidence>
<comment type="similarity">
    <text evidence="1 6">Belongs to the TACO1 family.</text>
</comment>
<evidence type="ECO:0000259" key="7">
    <source>
        <dbReference type="Pfam" id="PF01709"/>
    </source>
</evidence>
<comment type="subcellular location">
    <subcellularLocation>
        <location evidence="6">Cytoplasm</location>
    </subcellularLocation>
</comment>
<gene>
    <name evidence="9" type="ORF">GMO_03700</name>
</gene>
<dbReference type="GO" id="GO:0006355">
    <property type="term" value="P:regulation of DNA-templated transcription"/>
    <property type="evidence" value="ECO:0007669"/>
    <property type="project" value="UniProtKB-UniRule"/>
</dbReference>
<evidence type="ECO:0000256" key="1">
    <source>
        <dbReference type="ARBA" id="ARBA00008724"/>
    </source>
</evidence>
<dbReference type="InterPro" id="IPR017856">
    <property type="entry name" value="Integrase-like_N"/>
</dbReference>
<keyword evidence="5 6" id="KW-0804">Transcription</keyword>
<dbReference type="PATRIC" id="fig|1088869.3.peg.372"/>
<dbReference type="Proteomes" id="UP000004949">
    <property type="component" value="Unassembled WGS sequence"/>
</dbReference>
<dbReference type="InterPro" id="IPR002876">
    <property type="entry name" value="Transcrip_reg_TACO1-like"/>
</dbReference>
<dbReference type="Gene3D" id="3.30.70.980">
    <property type="match status" value="2"/>
</dbReference>
<dbReference type="HAMAP" id="MF_00693">
    <property type="entry name" value="Transcrip_reg_TACO1"/>
    <property type="match status" value="1"/>
</dbReference>
<dbReference type="InterPro" id="IPR029072">
    <property type="entry name" value="YebC-like"/>
</dbReference>
<evidence type="ECO:0000256" key="2">
    <source>
        <dbReference type="ARBA" id="ARBA00022490"/>
    </source>
</evidence>
<dbReference type="STRING" id="1088869.GMO_03700"/>
<accession>G6XFV5</accession>
<evidence type="ECO:0000256" key="4">
    <source>
        <dbReference type="ARBA" id="ARBA00023125"/>
    </source>
</evidence>
<feature type="domain" description="TACO1/YebC-like N-terminal" evidence="8">
    <location>
        <begin position="5"/>
        <end position="75"/>
    </location>
</feature>
<dbReference type="InterPro" id="IPR048300">
    <property type="entry name" value="TACO1_YebC-like_2nd/3rd_dom"/>
</dbReference>
<dbReference type="RefSeq" id="WP_008850520.1">
    <property type="nucleotide sequence ID" value="NZ_AGQV01000001.1"/>
</dbReference>
<dbReference type="InterPro" id="IPR026564">
    <property type="entry name" value="Transcrip_reg_TACO1-like_dom3"/>
</dbReference>
<dbReference type="FunFam" id="1.10.10.200:FF:000002">
    <property type="entry name" value="Probable transcriptional regulatory protein CLM62_37755"/>
    <property type="match status" value="1"/>
</dbReference>
<dbReference type="SUPFAM" id="SSF75625">
    <property type="entry name" value="YebC-like"/>
    <property type="match status" value="1"/>
</dbReference>
<evidence type="ECO:0000313" key="9">
    <source>
        <dbReference type="EMBL" id="EHH69063.1"/>
    </source>
</evidence>
<dbReference type="OrthoDB" id="9781053at2"/>
<evidence type="ECO:0000259" key="8">
    <source>
        <dbReference type="Pfam" id="PF20772"/>
    </source>
</evidence>
<feature type="domain" description="TACO1/YebC-like second and third" evidence="7">
    <location>
        <begin position="82"/>
        <end position="237"/>
    </location>
</feature>
<dbReference type="NCBIfam" id="TIGR01033">
    <property type="entry name" value="YebC/PmpR family DNA-binding transcriptional regulator"/>
    <property type="match status" value="1"/>
</dbReference>
<dbReference type="InterPro" id="IPR049083">
    <property type="entry name" value="TACO1_YebC_N"/>
</dbReference>
<proteinExistence type="inferred from homology"/>
<sequence length="249" mass="27004">MAGHSQFKNIMHRKGAQDAKRAKQFAKVLREITVATRSGLPDPASNPRLRAAISMAREVNMPKDNVERAIKKASGAAGGDDYVEVRYEGYGPAGVAIIVEGLTDNRNRTAGEVRAAFSKHGGSLGETNSVSFMFQRLGVITYPKDVASEDDMLEAAIEAGADNAEVTDDGHEITCAMENFFAVRDALESRFGEPQSAKLDWRPENSVTLDEDKARSVLKLIDVLDDNDDVQAVYANFDIPEDVAEALAA</sequence>
<keyword evidence="2 6" id="KW-0963">Cytoplasm</keyword>
<dbReference type="NCBIfam" id="NF009044">
    <property type="entry name" value="PRK12378.1"/>
    <property type="match status" value="1"/>
</dbReference>
<dbReference type="GO" id="GO:0005829">
    <property type="term" value="C:cytosol"/>
    <property type="evidence" value="ECO:0007669"/>
    <property type="project" value="TreeGrafter"/>
</dbReference>
<protein>
    <recommendedName>
        <fullName evidence="6">Probable transcriptional regulatory protein GMO_03700</fullName>
    </recommendedName>
</protein>
<dbReference type="Pfam" id="PF01709">
    <property type="entry name" value="Transcrip_reg"/>
    <property type="match status" value="1"/>
</dbReference>
<dbReference type="NCBIfam" id="NF001030">
    <property type="entry name" value="PRK00110.1"/>
    <property type="match status" value="1"/>
</dbReference>
<comment type="caution">
    <text evidence="9">The sequence shown here is derived from an EMBL/GenBank/DDBJ whole genome shotgun (WGS) entry which is preliminary data.</text>
</comment>
<dbReference type="eggNOG" id="COG0217">
    <property type="taxonomic scope" value="Bacteria"/>
</dbReference>
<name>G6XFV5_9PROT</name>
<evidence type="ECO:0000256" key="6">
    <source>
        <dbReference type="HAMAP-Rule" id="MF_00693"/>
    </source>
</evidence>
<dbReference type="PANTHER" id="PTHR12532">
    <property type="entry name" value="TRANSLATIONAL ACTIVATOR OF CYTOCHROME C OXIDASE 1"/>
    <property type="match status" value="1"/>
</dbReference>
<keyword evidence="4 6" id="KW-0238">DNA-binding</keyword>
<dbReference type="EMBL" id="AGQV01000001">
    <property type="protein sequence ID" value="EHH69063.1"/>
    <property type="molecule type" value="Genomic_DNA"/>
</dbReference>
<reference evidence="9 10" key="1">
    <citation type="submission" date="2011-10" db="EMBL/GenBank/DDBJ databases">
        <title>Genome sequence of Gluconobacter morbifer G707, isolated from Drosophila gut.</title>
        <authorList>
            <person name="Lee W.-J."/>
            <person name="Kim E.-K."/>
        </authorList>
    </citation>
    <scope>NUCLEOTIDE SEQUENCE [LARGE SCALE GENOMIC DNA]</scope>
    <source>
        <strain evidence="9 10">G707</strain>
    </source>
</reference>
<dbReference type="Pfam" id="PF20772">
    <property type="entry name" value="TACO1_YebC_N"/>
    <property type="match status" value="1"/>
</dbReference>
<evidence type="ECO:0000313" key="10">
    <source>
        <dbReference type="Proteomes" id="UP000004949"/>
    </source>
</evidence>
<dbReference type="AlphaFoldDB" id="G6XFV5"/>
<dbReference type="PANTHER" id="PTHR12532:SF6">
    <property type="entry name" value="TRANSCRIPTIONAL REGULATORY PROTEIN YEBC-RELATED"/>
    <property type="match status" value="1"/>
</dbReference>
<organism evidence="9 10">
    <name type="scientific">Gluconobacter morbifer G707</name>
    <dbReference type="NCBI Taxonomy" id="1088869"/>
    <lineage>
        <taxon>Bacteria</taxon>
        <taxon>Pseudomonadati</taxon>
        <taxon>Pseudomonadota</taxon>
        <taxon>Alphaproteobacteria</taxon>
        <taxon>Acetobacterales</taxon>
        <taxon>Acetobacteraceae</taxon>
        <taxon>Gluconobacter</taxon>
    </lineage>
</organism>
<dbReference type="GO" id="GO:0003677">
    <property type="term" value="F:DNA binding"/>
    <property type="evidence" value="ECO:0007669"/>
    <property type="project" value="UniProtKB-UniRule"/>
</dbReference>
<keyword evidence="3 6" id="KW-0805">Transcription regulation</keyword>
<dbReference type="Gene3D" id="1.10.10.200">
    <property type="match status" value="1"/>
</dbReference>
<keyword evidence="10" id="KW-1185">Reference proteome</keyword>